<dbReference type="AlphaFoldDB" id="T1KYQ5"/>
<evidence type="ECO:0000313" key="12">
    <source>
        <dbReference type="EnsemblMetazoa" id="tetur27g01520.1"/>
    </source>
</evidence>
<reference evidence="13" key="1">
    <citation type="submission" date="2011-08" db="EMBL/GenBank/DDBJ databases">
        <authorList>
            <person name="Rombauts S."/>
        </authorList>
    </citation>
    <scope>NUCLEOTIDE SEQUENCE</scope>
    <source>
        <strain evidence="13">London</strain>
    </source>
</reference>
<evidence type="ECO:0000256" key="7">
    <source>
        <dbReference type="ARBA" id="ARBA00022989"/>
    </source>
</evidence>
<dbReference type="EMBL" id="CAEY01000715">
    <property type="status" value="NOT_ANNOTATED_CDS"/>
    <property type="molecule type" value="Genomic_DNA"/>
</dbReference>
<organism evidence="12 13">
    <name type="scientific">Tetranychus urticae</name>
    <name type="common">Two-spotted spider mite</name>
    <dbReference type="NCBI Taxonomy" id="32264"/>
    <lineage>
        <taxon>Eukaryota</taxon>
        <taxon>Metazoa</taxon>
        <taxon>Ecdysozoa</taxon>
        <taxon>Arthropoda</taxon>
        <taxon>Chelicerata</taxon>
        <taxon>Arachnida</taxon>
        <taxon>Acari</taxon>
        <taxon>Acariformes</taxon>
        <taxon>Trombidiformes</taxon>
        <taxon>Prostigmata</taxon>
        <taxon>Eleutherengona</taxon>
        <taxon>Raphignathae</taxon>
        <taxon>Tetranychoidea</taxon>
        <taxon>Tetranychidae</taxon>
        <taxon>Tetranychus</taxon>
    </lineage>
</organism>
<dbReference type="InterPro" id="IPR023395">
    <property type="entry name" value="MCP_dom_sf"/>
</dbReference>
<feature type="repeat" description="Solcar" evidence="10">
    <location>
        <begin position="104"/>
        <end position="197"/>
    </location>
</feature>
<dbReference type="KEGG" id="tut:107368631"/>
<evidence type="ECO:0000313" key="13">
    <source>
        <dbReference type="Proteomes" id="UP000015104"/>
    </source>
</evidence>
<dbReference type="FunFam" id="1.50.40.10:FF:000039">
    <property type="entry name" value="Solute carrier family 25 member 35"/>
    <property type="match status" value="1"/>
</dbReference>
<sequence>MADPVEFILGGLAAAGAGFFSNPLEVVKTRIQLQGELRSRGQYTVHYRNVFHAFRVIGKTEGLLSLQKGLVPAIYYQFSMNGVRLGVFQCIDNSGVTRNQQGKPIFGYTVLAGAISGAIGAAVGSPFYLIKTHLQAQANSSIAVGHQHKHGSFSEAFIKIFKTQGVTGLWRGSLASMTRVTVGSSAQLTTFSKFRSFFDNYPFLKSESLANTIAAAIFSSLAVVTMMTPFDVVSTRLYNQPVDTVTKKGLKYKGMFDCARKILQTEGPFGFYKGGIASYIRIGPHTILSLLFWREFRKLYFSINGESKDSKTVISS</sequence>
<accession>T1KYQ5</accession>
<keyword evidence="5" id="KW-0677">Repeat</keyword>
<comment type="similarity">
    <text evidence="2 11">Belongs to the mitochondrial carrier (TC 2.A.29) family.</text>
</comment>
<evidence type="ECO:0000256" key="2">
    <source>
        <dbReference type="ARBA" id="ARBA00006375"/>
    </source>
</evidence>
<dbReference type="STRING" id="32264.T1KYQ5"/>
<comment type="subcellular location">
    <subcellularLocation>
        <location evidence="1">Mitochondrion inner membrane</location>
        <topology evidence="1">Multi-pass membrane protein</topology>
    </subcellularLocation>
</comment>
<evidence type="ECO:0008006" key="14">
    <source>
        <dbReference type="Google" id="ProtNLM"/>
    </source>
</evidence>
<feature type="repeat" description="Solcar" evidence="10">
    <location>
        <begin position="206"/>
        <end position="299"/>
    </location>
</feature>
<dbReference type="HOGENOM" id="CLU_015166_14_3_1"/>
<evidence type="ECO:0000256" key="10">
    <source>
        <dbReference type="PROSITE-ProRule" id="PRU00282"/>
    </source>
</evidence>
<keyword evidence="6" id="KW-0999">Mitochondrion inner membrane</keyword>
<reference evidence="12" key="2">
    <citation type="submission" date="2015-06" db="UniProtKB">
        <authorList>
            <consortium name="EnsemblMetazoa"/>
        </authorList>
    </citation>
    <scope>IDENTIFICATION</scope>
</reference>
<keyword evidence="8" id="KW-0496">Mitochondrion</keyword>
<dbReference type="PANTHER" id="PTHR45928:SF1">
    <property type="entry name" value="RE38146P"/>
    <property type="match status" value="1"/>
</dbReference>
<dbReference type="OrthoDB" id="6703404at2759"/>
<evidence type="ECO:0000256" key="4">
    <source>
        <dbReference type="ARBA" id="ARBA00022692"/>
    </source>
</evidence>
<dbReference type="EnsemblMetazoa" id="tetur27g01520.1">
    <property type="protein sequence ID" value="tetur27g01520.1"/>
    <property type="gene ID" value="tetur27g01520"/>
</dbReference>
<keyword evidence="13" id="KW-1185">Reference proteome</keyword>
<dbReference type="PANTHER" id="PTHR45928">
    <property type="entry name" value="RE38146P"/>
    <property type="match status" value="1"/>
</dbReference>
<evidence type="ECO:0000256" key="9">
    <source>
        <dbReference type="ARBA" id="ARBA00023136"/>
    </source>
</evidence>
<dbReference type="Proteomes" id="UP000015104">
    <property type="component" value="Unassembled WGS sequence"/>
</dbReference>
<evidence type="ECO:0000256" key="11">
    <source>
        <dbReference type="RuleBase" id="RU000488"/>
    </source>
</evidence>
<dbReference type="SUPFAM" id="SSF103506">
    <property type="entry name" value="Mitochondrial carrier"/>
    <property type="match status" value="1"/>
</dbReference>
<keyword evidence="9 10" id="KW-0472">Membrane</keyword>
<protein>
    <recommendedName>
        <fullName evidence="14">Solute carrier family 25 member 35</fullName>
    </recommendedName>
</protein>
<dbReference type="OMA" id="YQFSMNG"/>
<evidence type="ECO:0000256" key="3">
    <source>
        <dbReference type="ARBA" id="ARBA00022448"/>
    </source>
</evidence>
<dbReference type="InterPro" id="IPR018108">
    <property type="entry name" value="MCP_transmembrane"/>
</dbReference>
<gene>
    <name evidence="12" type="primary">107368631</name>
</gene>
<dbReference type="Pfam" id="PF00153">
    <property type="entry name" value="Mito_carr"/>
    <property type="match status" value="3"/>
</dbReference>
<dbReference type="eggNOG" id="KOG0755">
    <property type="taxonomic scope" value="Eukaryota"/>
</dbReference>
<evidence type="ECO:0000256" key="5">
    <source>
        <dbReference type="ARBA" id="ARBA00022737"/>
    </source>
</evidence>
<name>T1KYQ5_TETUR</name>
<keyword evidence="4 10" id="KW-0812">Transmembrane</keyword>
<evidence type="ECO:0000256" key="6">
    <source>
        <dbReference type="ARBA" id="ARBA00022792"/>
    </source>
</evidence>
<dbReference type="Gene3D" id="1.50.40.10">
    <property type="entry name" value="Mitochondrial carrier domain"/>
    <property type="match status" value="1"/>
</dbReference>
<evidence type="ECO:0000256" key="1">
    <source>
        <dbReference type="ARBA" id="ARBA00004448"/>
    </source>
</evidence>
<proteinExistence type="inferred from homology"/>
<dbReference type="GO" id="GO:0005743">
    <property type="term" value="C:mitochondrial inner membrane"/>
    <property type="evidence" value="ECO:0007669"/>
    <property type="project" value="UniProtKB-SubCell"/>
</dbReference>
<keyword evidence="3 11" id="KW-0813">Transport</keyword>
<keyword evidence="7" id="KW-1133">Transmembrane helix</keyword>
<evidence type="ECO:0000256" key="8">
    <source>
        <dbReference type="ARBA" id="ARBA00023128"/>
    </source>
</evidence>
<dbReference type="InterPro" id="IPR051508">
    <property type="entry name" value="Mito_Carrier_Antiporter"/>
</dbReference>
<feature type="repeat" description="Solcar" evidence="10">
    <location>
        <begin position="5"/>
        <end position="94"/>
    </location>
</feature>
<dbReference type="PROSITE" id="PS50920">
    <property type="entry name" value="SOLCAR"/>
    <property type="match status" value="3"/>
</dbReference>